<dbReference type="Proteomes" id="UP001283361">
    <property type="component" value="Unassembled WGS sequence"/>
</dbReference>
<evidence type="ECO:0000313" key="1">
    <source>
        <dbReference type="EMBL" id="KAK3760054.1"/>
    </source>
</evidence>
<dbReference type="AlphaFoldDB" id="A0AAE0YZC8"/>
<name>A0AAE0YZC8_9GAST</name>
<proteinExistence type="predicted"/>
<organism evidence="1 2">
    <name type="scientific">Elysia crispata</name>
    <name type="common">lettuce slug</name>
    <dbReference type="NCBI Taxonomy" id="231223"/>
    <lineage>
        <taxon>Eukaryota</taxon>
        <taxon>Metazoa</taxon>
        <taxon>Spiralia</taxon>
        <taxon>Lophotrochozoa</taxon>
        <taxon>Mollusca</taxon>
        <taxon>Gastropoda</taxon>
        <taxon>Heterobranchia</taxon>
        <taxon>Euthyneura</taxon>
        <taxon>Panpulmonata</taxon>
        <taxon>Sacoglossa</taxon>
        <taxon>Placobranchoidea</taxon>
        <taxon>Plakobranchidae</taxon>
        <taxon>Elysia</taxon>
    </lineage>
</organism>
<comment type="caution">
    <text evidence="1">The sequence shown here is derived from an EMBL/GenBank/DDBJ whole genome shotgun (WGS) entry which is preliminary data.</text>
</comment>
<reference evidence="1" key="1">
    <citation type="journal article" date="2023" name="G3 (Bethesda)">
        <title>A reference genome for the long-term kleptoplast-retaining sea slug Elysia crispata morphotype clarki.</title>
        <authorList>
            <person name="Eastman K.E."/>
            <person name="Pendleton A.L."/>
            <person name="Shaikh M.A."/>
            <person name="Suttiyut T."/>
            <person name="Ogas R."/>
            <person name="Tomko P."/>
            <person name="Gavelis G."/>
            <person name="Widhalm J.R."/>
            <person name="Wisecaver J.H."/>
        </authorList>
    </citation>
    <scope>NUCLEOTIDE SEQUENCE</scope>
    <source>
        <strain evidence="1">ECLA1</strain>
    </source>
</reference>
<keyword evidence="2" id="KW-1185">Reference proteome</keyword>
<dbReference type="EMBL" id="JAWDGP010005047">
    <property type="protein sequence ID" value="KAK3760054.1"/>
    <property type="molecule type" value="Genomic_DNA"/>
</dbReference>
<evidence type="ECO:0000313" key="2">
    <source>
        <dbReference type="Proteomes" id="UP001283361"/>
    </source>
</evidence>
<accession>A0AAE0YZC8</accession>
<sequence length="81" mass="9566">MCEVWTREREVEILEISNAFNILYSLRVIPDDMADIMLARISIIFLPNENSKSTVYKIGERNNLNRVILHGARLMRIFENR</sequence>
<gene>
    <name evidence="1" type="ORF">RRG08_064725</name>
</gene>
<protein>
    <submittedName>
        <fullName evidence="1">Uncharacterized protein</fullName>
    </submittedName>
</protein>